<reference evidence="1" key="1">
    <citation type="journal article" date="2021" name="Proc. Natl. Acad. Sci. U.S.A.">
        <title>A Catalog of Tens of Thousands of Viruses from Human Metagenomes Reveals Hidden Associations with Chronic Diseases.</title>
        <authorList>
            <person name="Tisza M.J."/>
            <person name="Buck C.B."/>
        </authorList>
    </citation>
    <scope>NUCLEOTIDE SEQUENCE</scope>
    <source>
        <strain evidence="1">CtiMP24</strain>
    </source>
</reference>
<proteinExistence type="predicted"/>
<accession>A0A8S5P1C4</accession>
<dbReference type="EMBL" id="BK015297">
    <property type="protein sequence ID" value="DAE00020.1"/>
    <property type="molecule type" value="Genomic_DNA"/>
</dbReference>
<evidence type="ECO:0000313" key="1">
    <source>
        <dbReference type="EMBL" id="DAE00020.1"/>
    </source>
</evidence>
<protein>
    <submittedName>
        <fullName evidence="1">DNA-packaging protein small subunit</fullName>
    </submittedName>
</protein>
<organism evidence="1">
    <name type="scientific">Siphoviridae sp. ctiMP24</name>
    <dbReference type="NCBI Taxonomy" id="2825621"/>
    <lineage>
        <taxon>Viruses</taxon>
        <taxon>Duplodnaviria</taxon>
        <taxon>Heunggongvirae</taxon>
        <taxon>Uroviricota</taxon>
        <taxon>Caudoviricetes</taxon>
    </lineage>
</organism>
<sequence>MAKAKAKKKTAKKAGQPRKFKDEKTMIELFTAFCDFVRDEQFVQIPSQSNFCRWLSQNYQRTDRKTIYNSLNKYFPTIKKEFEVLQSDVIAEGAMLGKYNATMAIFALKNWCKWSDKPIDEGASDYEDLTPLAEMLK</sequence>
<name>A0A8S5P1C4_9CAUD</name>